<accession>A0A699L355</accession>
<name>A0A699L355_TANCI</name>
<gene>
    <name evidence="1" type="ORF">Tci_695964</name>
</gene>
<reference evidence="1" key="1">
    <citation type="journal article" date="2019" name="Sci. Rep.">
        <title>Draft genome of Tanacetum cinerariifolium, the natural source of mosquito coil.</title>
        <authorList>
            <person name="Yamashiro T."/>
            <person name="Shiraishi A."/>
            <person name="Satake H."/>
            <person name="Nakayama K."/>
        </authorList>
    </citation>
    <scope>NUCLEOTIDE SEQUENCE</scope>
</reference>
<protein>
    <submittedName>
        <fullName evidence="1">Uncharacterized protein</fullName>
    </submittedName>
</protein>
<dbReference type="EMBL" id="BKCJ010582969">
    <property type="protein sequence ID" value="GFB23993.1"/>
    <property type="molecule type" value="Genomic_DNA"/>
</dbReference>
<evidence type="ECO:0000313" key="1">
    <source>
        <dbReference type="EMBL" id="GFB23993.1"/>
    </source>
</evidence>
<dbReference type="AlphaFoldDB" id="A0A699L355"/>
<comment type="caution">
    <text evidence="1">The sequence shown here is derived from an EMBL/GenBank/DDBJ whole genome shotgun (WGS) entry which is preliminary data.</text>
</comment>
<proteinExistence type="predicted"/>
<sequence>MNTDVEWENIKSNRKKLGISGHGSLVADVGIPGYGLGSSSVCDGSYSYYGVDFADNVPFVGKRSPRKEKAVVLDFQNSAVSLPSGKHMTGLSSFHSDFGKGQMVLDFENSEVSLSSAKEDMFNDGGWFGLDAVTRF</sequence>
<organism evidence="1">
    <name type="scientific">Tanacetum cinerariifolium</name>
    <name type="common">Dalmatian daisy</name>
    <name type="synonym">Chrysanthemum cinerariifolium</name>
    <dbReference type="NCBI Taxonomy" id="118510"/>
    <lineage>
        <taxon>Eukaryota</taxon>
        <taxon>Viridiplantae</taxon>
        <taxon>Streptophyta</taxon>
        <taxon>Embryophyta</taxon>
        <taxon>Tracheophyta</taxon>
        <taxon>Spermatophyta</taxon>
        <taxon>Magnoliopsida</taxon>
        <taxon>eudicotyledons</taxon>
        <taxon>Gunneridae</taxon>
        <taxon>Pentapetalae</taxon>
        <taxon>asterids</taxon>
        <taxon>campanulids</taxon>
        <taxon>Asterales</taxon>
        <taxon>Asteraceae</taxon>
        <taxon>Asteroideae</taxon>
        <taxon>Anthemideae</taxon>
        <taxon>Anthemidinae</taxon>
        <taxon>Tanacetum</taxon>
    </lineage>
</organism>